<dbReference type="GO" id="GO:0046872">
    <property type="term" value="F:metal ion binding"/>
    <property type="evidence" value="ECO:0007669"/>
    <property type="project" value="UniProtKB-KW"/>
</dbReference>
<dbReference type="PANTHER" id="PTHR22789">
    <property type="entry name" value="FUCULOSE PHOSPHATE ALDOLASE"/>
    <property type="match status" value="1"/>
</dbReference>
<keyword evidence="1" id="KW-0479">Metal-binding</keyword>
<dbReference type="RefSeq" id="WP_100353517.1">
    <property type="nucleotide sequence ID" value="NZ_PCGR01000002.1"/>
</dbReference>
<reference evidence="4 5" key="1">
    <citation type="submission" date="2017-10" db="EMBL/GenBank/DDBJ databases">
        <title>Draft genome of Chryseomicrobium casticus sp. nov.</title>
        <authorList>
            <person name="Chakraborty R."/>
            <person name="Saha T."/>
        </authorList>
    </citation>
    <scope>NUCLEOTIDE SEQUENCE [LARGE SCALE GENOMIC DNA]</scope>
    <source>
        <strain evidence="4 5">ET03</strain>
    </source>
</reference>
<evidence type="ECO:0000259" key="3">
    <source>
        <dbReference type="SMART" id="SM01007"/>
    </source>
</evidence>
<dbReference type="Pfam" id="PF00596">
    <property type="entry name" value="Aldolase_II"/>
    <property type="match status" value="1"/>
</dbReference>
<dbReference type="SMART" id="SM01007">
    <property type="entry name" value="Aldolase_II"/>
    <property type="match status" value="1"/>
</dbReference>
<proteinExistence type="predicted"/>
<dbReference type="InterPro" id="IPR001303">
    <property type="entry name" value="Aldolase_II/adducin_N"/>
</dbReference>
<dbReference type="SUPFAM" id="SSF53639">
    <property type="entry name" value="AraD/HMP-PK domain-like"/>
    <property type="match status" value="1"/>
</dbReference>
<dbReference type="AlphaFoldDB" id="A0A2M9F0I0"/>
<evidence type="ECO:0000256" key="2">
    <source>
        <dbReference type="ARBA" id="ARBA00023239"/>
    </source>
</evidence>
<name>A0A2M9F0I0_9BACL</name>
<dbReference type="Proteomes" id="UP000228680">
    <property type="component" value="Unassembled WGS sequence"/>
</dbReference>
<dbReference type="InterPro" id="IPR036409">
    <property type="entry name" value="Aldolase_II/adducin_N_sf"/>
</dbReference>
<protein>
    <submittedName>
        <fullName evidence="4">Fuculose phosphate aldolase</fullName>
        <ecNumber evidence="4">4.1.2.17</ecNumber>
    </submittedName>
</protein>
<evidence type="ECO:0000313" key="4">
    <source>
        <dbReference type="EMBL" id="PJK16971.1"/>
    </source>
</evidence>
<dbReference type="GO" id="GO:0005829">
    <property type="term" value="C:cytosol"/>
    <property type="evidence" value="ECO:0007669"/>
    <property type="project" value="TreeGrafter"/>
</dbReference>
<organism evidence="4 5">
    <name type="scientific">Chryseomicrobium excrementi</name>
    <dbReference type="NCBI Taxonomy" id="2041346"/>
    <lineage>
        <taxon>Bacteria</taxon>
        <taxon>Bacillati</taxon>
        <taxon>Bacillota</taxon>
        <taxon>Bacilli</taxon>
        <taxon>Bacillales</taxon>
        <taxon>Caryophanaceae</taxon>
        <taxon>Chryseomicrobium</taxon>
    </lineage>
</organism>
<keyword evidence="5" id="KW-1185">Reference proteome</keyword>
<dbReference type="EMBL" id="PCGR01000002">
    <property type="protein sequence ID" value="PJK16971.1"/>
    <property type="molecule type" value="Genomic_DNA"/>
</dbReference>
<comment type="caution">
    <text evidence="4">The sequence shown here is derived from an EMBL/GenBank/DDBJ whole genome shotgun (WGS) entry which is preliminary data.</text>
</comment>
<gene>
    <name evidence="4" type="ORF">CQS04_07395</name>
</gene>
<dbReference type="PANTHER" id="PTHR22789:SF0">
    <property type="entry name" value="3-OXO-TETRONATE 4-PHOSPHATE DECARBOXYLASE-RELATED"/>
    <property type="match status" value="1"/>
</dbReference>
<feature type="domain" description="Class II aldolase/adducin N-terminal" evidence="3">
    <location>
        <begin position="8"/>
        <end position="184"/>
    </location>
</feature>
<dbReference type="Gene3D" id="3.40.225.10">
    <property type="entry name" value="Class II aldolase/adducin N-terminal domain"/>
    <property type="match status" value="1"/>
</dbReference>
<evidence type="ECO:0000256" key="1">
    <source>
        <dbReference type="ARBA" id="ARBA00022723"/>
    </source>
</evidence>
<dbReference type="NCBIfam" id="NF005302">
    <property type="entry name" value="PRK06833.1"/>
    <property type="match status" value="1"/>
</dbReference>
<dbReference type="GO" id="GO:0019323">
    <property type="term" value="P:pentose catabolic process"/>
    <property type="evidence" value="ECO:0007669"/>
    <property type="project" value="TreeGrafter"/>
</dbReference>
<evidence type="ECO:0000313" key="5">
    <source>
        <dbReference type="Proteomes" id="UP000228680"/>
    </source>
</evidence>
<dbReference type="GO" id="GO:0008738">
    <property type="term" value="F:L-fuculose-phosphate aldolase activity"/>
    <property type="evidence" value="ECO:0007669"/>
    <property type="project" value="UniProtKB-EC"/>
</dbReference>
<dbReference type="EC" id="4.1.2.17" evidence="4"/>
<sequence length="214" mass="23706">MVMQQEREQIVTYLQKLIPSGLTKGTGGNISVFDPATGYMAISPSGLEYDQLTAEDIVVTDLQGTIIDGKHKPSSEWPMHAVFYERRDDLQAIVHTHSPYAHTLASLRWDLPAVSYLVAFAGKNVRCSDYATFGTPELAETAFEGMKDRRAVLLANHGLLAGAQDLPNAFAVAEEIEFCCEIYWRAKAVGEPVILDDAEMDLMAEKFKSYGQKK</sequence>
<accession>A0A2M9F0I0</accession>
<dbReference type="InterPro" id="IPR050197">
    <property type="entry name" value="Aldolase_class_II_sugar_metab"/>
</dbReference>
<keyword evidence="2 4" id="KW-0456">Lyase</keyword>